<comment type="caution">
    <text evidence="8">The sequence shown here is derived from an EMBL/GenBank/DDBJ whole genome shotgun (WGS) entry which is preliminary data.</text>
</comment>
<dbReference type="InterPro" id="IPR051794">
    <property type="entry name" value="PG_Endopeptidase_C40"/>
</dbReference>
<keyword evidence="6" id="KW-0732">Signal</keyword>
<dbReference type="AlphaFoldDB" id="A0A7W7WKI2"/>
<reference evidence="8 9" key="1">
    <citation type="submission" date="2020-08" db="EMBL/GenBank/DDBJ databases">
        <title>Sequencing the genomes of 1000 actinobacteria strains.</title>
        <authorList>
            <person name="Klenk H.-P."/>
        </authorList>
    </citation>
    <scope>NUCLEOTIDE SEQUENCE [LARGE SCALE GENOMIC DNA]</scope>
    <source>
        <strain evidence="8 9">DSM 44786</strain>
    </source>
</reference>
<dbReference type="RefSeq" id="WP_281403670.1">
    <property type="nucleotide sequence ID" value="NZ_JACHJR010000001.1"/>
</dbReference>
<keyword evidence="2" id="KW-0645">Protease</keyword>
<dbReference type="PROSITE" id="PS51935">
    <property type="entry name" value="NLPC_P60"/>
    <property type="match status" value="1"/>
</dbReference>
<evidence type="ECO:0000313" key="8">
    <source>
        <dbReference type="EMBL" id="MBB4949739.1"/>
    </source>
</evidence>
<comment type="similarity">
    <text evidence="1">Belongs to the peptidase C40 family.</text>
</comment>
<name>A0A7W7WKI2_9ACTN</name>
<proteinExistence type="inferred from homology"/>
<evidence type="ECO:0000256" key="6">
    <source>
        <dbReference type="SAM" id="SignalP"/>
    </source>
</evidence>
<keyword evidence="9" id="KW-1185">Reference proteome</keyword>
<sequence>MAARRLTALTLTAGAALLLTSTPALAEPKPSLEQVQRQVDDLYEEAEADTEQYNGLNEKQEQLQARAGTLQQQVATQQDQLNRLRETLGAVAAEEYRSAGLDPTLRLMLTADATEYLDGASLQDVATATQADTLRLLTAQQKRFDQLREETAAQLAGLDQARRSAATKKQEVQAKLAQVQSILNGLKAEDRAKVVAGNAGGAAASRSVTARMPYTGPATGRVKDILTFAYAQLGKPYVYGAAGPNSFDCSGLTLRAFAAGGISLPRTSQAQYAAGKKIARDQLQPGDLVFYYDDLHHVGIYIGNGQLLHAPRTGKTVEIVPYDVMPFAGAMRY</sequence>
<dbReference type="GO" id="GO:0006508">
    <property type="term" value="P:proteolysis"/>
    <property type="evidence" value="ECO:0007669"/>
    <property type="project" value="UniProtKB-KW"/>
</dbReference>
<evidence type="ECO:0000256" key="1">
    <source>
        <dbReference type="ARBA" id="ARBA00007074"/>
    </source>
</evidence>
<dbReference type="GO" id="GO:0008234">
    <property type="term" value="F:cysteine-type peptidase activity"/>
    <property type="evidence" value="ECO:0007669"/>
    <property type="project" value="UniProtKB-KW"/>
</dbReference>
<feature type="coiled-coil region" evidence="5">
    <location>
        <begin position="32"/>
        <end position="87"/>
    </location>
</feature>
<keyword evidence="3 8" id="KW-0378">Hydrolase</keyword>
<dbReference type="Pfam" id="PF00877">
    <property type="entry name" value="NLPC_P60"/>
    <property type="match status" value="1"/>
</dbReference>
<evidence type="ECO:0000256" key="3">
    <source>
        <dbReference type="ARBA" id="ARBA00022801"/>
    </source>
</evidence>
<dbReference type="InterPro" id="IPR038765">
    <property type="entry name" value="Papain-like_cys_pep_sf"/>
</dbReference>
<accession>A0A7W7WKI2</accession>
<keyword evidence="5" id="KW-0175">Coiled coil</keyword>
<dbReference type="Gene3D" id="3.90.1720.10">
    <property type="entry name" value="endopeptidase domain like (from Nostoc punctiforme)"/>
    <property type="match status" value="1"/>
</dbReference>
<protein>
    <submittedName>
        <fullName evidence="8">Cell wall-associated NlpC family hydrolase/uncharacterized coiled-coil protein SlyX</fullName>
    </submittedName>
</protein>
<evidence type="ECO:0000259" key="7">
    <source>
        <dbReference type="PROSITE" id="PS51935"/>
    </source>
</evidence>
<dbReference type="PANTHER" id="PTHR47359:SF3">
    <property type="entry name" value="NLP_P60 DOMAIN-CONTAINING PROTEIN-RELATED"/>
    <property type="match status" value="1"/>
</dbReference>
<evidence type="ECO:0000256" key="5">
    <source>
        <dbReference type="SAM" id="Coils"/>
    </source>
</evidence>
<feature type="signal peptide" evidence="6">
    <location>
        <begin position="1"/>
        <end position="26"/>
    </location>
</feature>
<dbReference type="EMBL" id="JACHJR010000001">
    <property type="protein sequence ID" value="MBB4949739.1"/>
    <property type="molecule type" value="Genomic_DNA"/>
</dbReference>
<evidence type="ECO:0000256" key="4">
    <source>
        <dbReference type="ARBA" id="ARBA00022807"/>
    </source>
</evidence>
<dbReference type="InterPro" id="IPR000064">
    <property type="entry name" value="NLP_P60_dom"/>
</dbReference>
<evidence type="ECO:0000256" key="2">
    <source>
        <dbReference type="ARBA" id="ARBA00022670"/>
    </source>
</evidence>
<feature type="domain" description="NlpC/P60" evidence="7">
    <location>
        <begin position="219"/>
        <end position="333"/>
    </location>
</feature>
<evidence type="ECO:0000313" key="9">
    <source>
        <dbReference type="Proteomes" id="UP000573327"/>
    </source>
</evidence>
<dbReference type="Proteomes" id="UP000573327">
    <property type="component" value="Unassembled WGS sequence"/>
</dbReference>
<feature type="chain" id="PRO_5030659758" evidence="6">
    <location>
        <begin position="27"/>
        <end position="333"/>
    </location>
</feature>
<gene>
    <name evidence="8" type="ORF">F4556_005274</name>
</gene>
<dbReference type="SUPFAM" id="SSF54001">
    <property type="entry name" value="Cysteine proteinases"/>
    <property type="match status" value="1"/>
</dbReference>
<keyword evidence="4" id="KW-0788">Thiol protease</keyword>
<dbReference type="PANTHER" id="PTHR47359">
    <property type="entry name" value="PEPTIDOGLYCAN DL-ENDOPEPTIDASE CWLO"/>
    <property type="match status" value="1"/>
</dbReference>
<organism evidence="8 9">
    <name type="scientific">Kitasatospora gansuensis</name>
    <dbReference type="NCBI Taxonomy" id="258050"/>
    <lineage>
        <taxon>Bacteria</taxon>
        <taxon>Bacillati</taxon>
        <taxon>Actinomycetota</taxon>
        <taxon>Actinomycetes</taxon>
        <taxon>Kitasatosporales</taxon>
        <taxon>Streptomycetaceae</taxon>
        <taxon>Kitasatospora</taxon>
    </lineage>
</organism>